<gene>
    <name evidence="1" type="ORF">SAMN05444394_1395</name>
</gene>
<dbReference type="EMBL" id="FSRC01000001">
    <property type="protein sequence ID" value="SIN74312.1"/>
    <property type="molecule type" value="Genomic_DNA"/>
</dbReference>
<dbReference type="STRING" id="226505.SAMN05444394_1395"/>
<name>A0A1N6DU53_9BACT</name>
<protein>
    <submittedName>
        <fullName evidence="1">Uncharacterized protein</fullName>
    </submittedName>
</protein>
<evidence type="ECO:0000313" key="1">
    <source>
        <dbReference type="EMBL" id="SIN74312.1"/>
    </source>
</evidence>
<evidence type="ECO:0000313" key="2">
    <source>
        <dbReference type="Proteomes" id="UP000185221"/>
    </source>
</evidence>
<keyword evidence="2" id="KW-1185">Reference proteome</keyword>
<dbReference type="Proteomes" id="UP000185221">
    <property type="component" value="Unassembled WGS sequence"/>
</dbReference>
<dbReference type="AlphaFoldDB" id="A0A1N6DU53"/>
<organism evidence="1 2">
    <name type="scientific">Algoriphagus halophilus</name>
    <dbReference type="NCBI Taxonomy" id="226505"/>
    <lineage>
        <taxon>Bacteria</taxon>
        <taxon>Pseudomonadati</taxon>
        <taxon>Bacteroidota</taxon>
        <taxon>Cytophagia</taxon>
        <taxon>Cytophagales</taxon>
        <taxon>Cyclobacteriaceae</taxon>
        <taxon>Algoriphagus</taxon>
    </lineage>
</organism>
<reference evidence="2" key="1">
    <citation type="submission" date="2016-11" db="EMBL/GenBank/DDBJ databases">
        <authorList>
            <person name="Varghese N."/>
            <person name="Submissions S."/>
        </authorList>
    </citation>
    <scope>NUCLEOTIDE SEQUENCE [LARGE SCALE GENOMIC DNA]</scope>
    <source>
        <strain evidence="2">DSM 15292</strain>
    </source>
</reference>
<sequence>MKRPITLTCFHWNSWFEQSQIRIVTHIVQNMKKYTFLFIAFFFTSSLIAQDEKHNEFSLNWGMGQIMRQDQTVSPFIHQQWAPINVLLTYSRSKKLDQLAEIKFSLYNPSIVEPYSFNSFYNGNETGIAHSFKLIDFNYALGKSILDKNQWRLVVGGKSRNQIYSSDYNFGPTLTPSPMFISFGLDLWLNLRYTLNEKHYFKSNLGLPLFSYIYRAPYAAQNDDYFENIYSHKGIKEFTNRVKDGELESWGNSQRFDFDVRYGYVLNEKWDIGLTYLLALNFNQSPTHYTQIENVFFINGKFKF</sequence>
<proteinExistence type="predicted"/>
<accession>A0A1N6DU53</accession>